<protein>
    <submittedName>
        <fullName evidence="3">Uncharacterized protein</fullName>
    </submittedName>
</protein>
<evidence type="ECO:0000256" key="1">
    <source>
        <dbReference type="SAM" id="MobiDB-lite"/>
    </source>
</evidence>
<feature type="compositionally biased region" description="Low complexity" evidence="1">
    <location>
        <begin position="203"/>
        <end position="225"/>
    </location>
</feature>
<sequence>MIGQSSFFVLYSVTAAIVNFLFQNICDSAAANLRRLFCRADIPVEASQMKKLFFFKSSASSSENNNSVPPPSTNKQDYLEDLAGSGLKSSKRAEYSCQSFKGSVSKPQAPTSGNQRVDSNSGLRRSRSFSSAAAFLGSGLGQGNLLSLSDQSSSPSRSTSNFQAQKYNHSSRAHTFTPEKHTRVKQFEAGLRKNDRGVENPFSSDSSRACQDSSANSSNSSSNVSSKVLDLYIDGEQQQERSRQKSNTSQTDHPIHCGWKKPPRIHGTAPASPTGSIKYKPRSHSLRGSRGMQVYSPPGKWVEGGCQHGSPQKLAKHVVERLSQSHASINANMKDFEPDVPFTIADIYDGSLNKNSCLKSYGTNRMGSSGGLYGFHTKDYSSINVNVDGGDLNSVEAEDELDVELKAKFKESEERIFFSQKSLSRRASFKILNSMCQLWFKELGN</sequence>
<comment type="caution">
    <text evidence="3">The sequence shown here is derived from an EMBL/GenBank/DDBJ whole genome shotgun (WGS) entry which is preliminary data.</text>
</comment>
<name>A0AAD3XR25_NEPGR</name>
<dbReference type="EMBL" id="BSYO01000012">
    <property type="protein sequence ID" value="GMH13336.1"/>
    <property type="molecule type" value="Genomic_DNA"/>
</dbReference>
<organism evidence="3 4">
    <name type="scientific">Nepenthes gracilis</name>
    <name type="common">Slender pitcher plant</name>
    <dbReference type="NCBI Taxonomy" id="150966"/>
    <lineage>
        <taxon>Eukaryota</taxon>
        <taxon>Viridiplantae</taxon>
        <taxon>Streptophyta</taxon>
        <taxon>Embryophyta</taxon>
        <taxon>Tracheophyta</taxon>
        <taxon>Spermatophyta</taxon>
        <taxon>Magnoliopsida</taxon>
        <taxon>eudicotyledons</taxon>
        <taxon>Gunneridae</taxon>
        <taxon>Pentapetalae</taxon>
        <taxon>Caryophyllales</taxon>
        <taxon>Nepenthaceae</taxon>
        <taxon>Nepenthes</taxon>
    </lineage>
</organism>
<dbReference type="AlphaFoldDB" id="A0AAD3XR25"/>
<evidence type="ECO:0000313" key="3">
    <source>
        <dbReference type="EMBL" id="GMH13336.1"/>
    </source>
</evidence>
<dbReference type="Proteomes" id="UP001279734">
    <property type="component" value="Unassembled WGS sequence"/>
</dbReference>
<feature type="region of interest" description="Disordered" evidence="1">
    <location>
        <begin position="146"/>
        <end position="225"/>
    </location>
</feature>
<feature type="region of interest" description="Disordered" evidence="1">
    <location>
        <begin position="237"/>
        <end position="290"/>
    </location>
</feature>
<feature type="signal peptide" evidence="2">
    <location>
        <begin position="1"/>
        <end position="16"/>
    </location>
</feature>
<proteinExistence type="predicted"/>
<feature type="compositionally biased region" description="Polar residues" evidence="1">
    <location>
        <begin position="101"/>
        <end position="120"/>
    </location>
</feature>
<evidence type="ECO:0000256" key="2">
    <source>
        <dbReference type="SAM" id="SignalP"/>
    </source>
</evidence>
<feature type="compositionally biased region" description="Low complexity" evidence="1">
    <location>
        <begin position="146"/>
        <end position="160"/>
    </location>
</feature>
<keyword evidence="2" id="KW-0732">Signal</keyword>
<keyword evidence="4" id="KW-1185">Reference proteome</keyword>
<feature type="chain" id="PRO_5042295835" evidence="2">
    <location>
        <begin position="17"/>
        <end position="445"/>
    </location>
</feature>
<gene>
    <name evidence="3" type="ORF">Nepgr_015177</name>
</gene>
<feature type="compositionally biased region" description="Polar residues" evidence="1">
    <location>
        <begin position="161"/>
        <end position="174"/>
    </location>
</feature>
<feature type="region of interest" description="Disordered" evidence="1">
    <location>
        <begin position="101"/>
        <end position="124"/>
    </location>
</feature>
<evidence type="ECO:0000313" key="4">
    <source>
        <dbReference type="Proteomes" id="UP001279734"/>
    </source>
</evidence>
<accession>A0AAD3XR25</accession>
<reference evidence="3" key="1">
    <citation type="submission" date="2023-05" db="EMBL/GenBank/DDBJ databases">
        <title>Nepenthes gracilis genome sequencing.</title>
        <authorList>
            <person name="Fukushima K."/>
        </authorList>
    </citation>
    <scope>NUCLEOTIDE SEQUENCE</scope>
    <source>
        <strain evidence="3">SING2019-196</strain>
    </source>
</reference>